<dbReference type="InterPro" id="IPR006076">
    <property type="entry name" value="FAD-dep_OxRdtase"/>
</dbReference>
<dbReference type="EMBL" id="MU001854">
    <property type="protein sequence ID" value="KAF2795579.1"/>
    <property type="molecule type" value="Genomic_DNA"/>
</dbReference>
<dbReference type="PANTHER" id="PTHR11530:SF11">
    <property type="entry name" value="D-ASPARTATE OXIDASE"/>
    <property type="match status" value="1"/>
</dbReference>
<keyword evidence="4 6" id="KW-0274">FAD</keyword>
<dbReference type="Proteomes" id="UP000799757">
    <property type="component" value="Unassembled WGS sequence"/>
</dbReference>
<organism evidence="8 9">
    <name type="scientific">Melanomma pulvis-pyrius CBS 109.77</name>
    <dbReference type="NCBI Taxonomy" id="1314802"/>
    <lineage>
        <taxon>Eukaryota</taxon>
        <taxon>Fungi</taxon>
        <taxon>Dikarya</taxon>
        <taxon>Ascomycota</taxon>
        <taxon>Pezizomycotina</taxon>
        <taxon>Dothideomycetes</taxon>
        <taxon>Pleosporomycetidae</taxon>
        <taxon>Pleosporales</taxon>
        <taxon>Melanommataceae</taxon>
        <taxon>Melanomma</taxon>
    </lineage>
</organism>
<feature type="binding site" evidence="6">
    <location>
        <position position="315"/>
    </location>
    <ligand>
        <name>D-dopa</name>
        <dbReference type="ChEBI" id="CHEBI:149689"/>
    </ligand>
</feature>
<dbReference type="Gene3D" id="3.40.50.720">
    <property type="entry name" value="NAD(P)-binding Rossmann-like Domain"/>
    <property type="match status" value="1"/>
</dbReference>
<feature type="binding site" evidence="6">
    <location>
        <position position="211"/>
    </location>
    <ligand>
        <name>FAD</name>
        <dbReference type="ChEBI" id="CHEBI:57692"/>
    </ligand>
</feature>
<dbReference type="GO" id="GO:0019478">
    <property type="term" value="P:D-amino acid catabolic process"/>
    <property type="evidence" value="ECO:0007669"/>
    <property type="project" value="TreeGrafter"/>
</dbReference>
<evidence type="ECO:0000256" key="4">
    <source>
        <dbReference type="ARBA" id="ARBA00022827"/>
    </source>
</evidence>
<protein>
    <submittedName>
        <fullName evidence="8">Nucleotide-binding domain-containing protein</fullName>
    </submittedName>
</protein>
<evidence type="ECO:0000256" key="2">
    <source>
        <dbReference type="ARBA" id="ARBA00006730"/>
    </source>
</evidence>
<evidence type="ECO:0000256" key="6">
    <source>
        <dbReference type="PIRSR" id="PIRSR000189-1"/>
    </source>
</evidence>
<feature type="binding site" evidence="6">
    <location>
        <position position="257"/>
    </location>
    <ligand>
        <name>D-dopa</name>
        <dbReference type="ChEBI" id="CHEBI:149689"/>
    </ligand>
</feature>
<gene>
    <name evidence="8" type="ORF">K505DRAFT_416332</name>
</gene>
<feature type="binding site" evidence="6">
    <location>
        <position position="356"/>
    </location>
    <ligand>
        <name>D-dopa</name>
        <dbReference type="ChEBI" id="CHEBI:149689"/>
    </ligand>
</feature>
<dbReference type="Gene3D" id="3.30.9.10">
    <property type="entry name" value="D-Amino Acid Oxidase, subunit A, domain 2"/>
    <property type="match status" value="1"/>
</dbReference>
<name>A0A6A6XGG4_9PLEO</name>
<dbReference type="SUPFAM" id="SSF54373">
    <property type="entry name" value="FAD-linked reductases, C-terminal domain"/>
    <property type="match status" value="1"/>
</dbReference>
<dbReference type="OrthoDB" id="2015447at2759"/>
<proteinExistence type="inferred from homology"/>
<feature type="binding site" evidence="6">
    <location>
        <begin position="43"/>
        <end position="44"/>
    </location>
    <ligand>
        <name>FAD</name>
        <dbReference type="ChEBI" id="CHEBI:57692"/>
    </ligand>
</feature>
<dbReference type="GO" id="GO:0003884">
    <property type="term" value="F:D-amino-acid oxidase activity"/>
    <property type="evidence" value="ECO:0007669"/>
    <property type="project" value="InterPro"/>
</dbReference>
<dbReference type="GO" id="GO:0071949">
    <property type="term" value="F:FAD binding"/>
    <property type="evidence" value="ECO:0007669"/>
    <property type="project" value="InterPro"/>
</dbReference>
<evidence type="ECO:0000259" key="7">
    <source>
        <dbReference type="Pfam" id="PF01266"/>
    </source>
</evidence>
<dbReference type="PANTHER" id="PTHR11530">
    <property type="entry name" value="D-AMINO ACID OXIDASE"/>
    <property type="match status" value="1"/>
</dbReference>
<reference evidence="8" key="1">
    <citation type="journal article" date="2020" name="Stud. Mycol.">
        <title>101 Dothideomycetes genomes: a test case for predicting lifestyles and emergence of pathogens.</title>
        <authorList>
            <person name="Haridas S."/>
            <person name="Albert R."/>
            <person name="Binder M."/>
            <person name="Bloem J."/>
            <person name="Labutti K."/>
            <person name="Salamov A."/>
            <person name="Andreopoulos B."/>
            <person name="Baker S."/>
            <person name="Barry K."/>
            <person name="Bills G."/>
            <person name="Bluhm B."/>
            <person name="Cannon C."/>
            <person name="Castanera R."/>
            <person name="Culley D."/>
            <person name="Daum C."/>
            <person name="Ezra D."/>
            <person name="Gonzalez J."/>
            <person name="Henrissat B."/>
            <person name="Kuo A."/>
            <person name="Liang C."/>
            <person name="Lipzen A."/>
            <person name="Lutzoni F."/>
            <person name="Magnuson J."/>
            <person name="Mondo S."/>
            <person name="Nolan M."/>
            <person name="Ohm R."/>
            <person name="Pangilinan J."/>
            <person name="Park H.-J."/>
            <person name="Ramirez L."/>
            <person name="Alfaro M."/>
            <person name="Sun H."/>
            <person name="Tritt A."/>
            <person name="Yoshinaga Y."/>
            <person name="Zwiers L.-H."/>
            <person name="Turgeon B."/>
            <person name="Goodwin S."/>
            <person name="Spatafora J."/>
            <person name="Crous P."/>
            <person name="Grigoriev I."/>
        </authorList>
    </citation>
    <scope>NUCLEOTIDE SEQUENCE</scope>
    <source>
        <strain evidence="8">CBS 109.77</strain>
    </source>
</reference>
<comment type="similarity">
    <text evidence="2">Belongs to the DAMOX/DASOX family.</text>
</comment>
<keyword evidence="9" id="KW-1185">Reference proteome</keyword>
<accession>A0A6A6XGG4</accession>
<evidence type="ECO:0000313" key="8">
    <source>
        <dbReference type="EMBL" id="KAF2795579.1"/>
    </source>
</evidence>
<dbReference type="SUPFAM" id="SSF51971">
    <property type="entry name" value="Nucleotide-binding domain"/>
    <property type="match status" value="1"/>
</dbReference>
<sequence length="384" mass="40700">MAYIVVIGAGVIGLQTALTLLEAGYKVSIVAKYLPGDEAGMYTSPWAGAIWRTHATAEQKETCEWDLASYAEWIKATEEDGGVEGVRMGIERRQIRVYSSKPTPSLDSPSLWFAPHVQSFRTLAADEIPTAAKSGIAYDGIAVNPLKYLAYLLRRVKELGGYVIQGELPVGAGLAEAVRTAAQLVSAERKGRRGEEAANEAVDIDAIVNCTGLGAATLCNDEALFPIRGQTLLVRFAASPPPKRILLSESEDGAVTYVIPRPGTDLWVFGGTKTKGVWDVEVNERIGEQILDRCLGLLGREGEGVEVLGKQVGLRPGREGGVRVEVEVVDLSVGGLGDGEGKSKGMVVVHQYGHAGAGYQNAVGSARKVLGLLGEALGTSTKAV</sequence>
<dbReference type="InterPro" id="IPR023209">
    <property type="entry name" value="DAO"/>
</dbReference>
<evidence type="ECO:0000256" key="5">
    <source>
        <dbReference type="ARBA" id="ARBA00023002"/>
    </source>
</evidence>
<dbReference type="Pfam" id="PF01266">
    <property type="entry name" value="DAO"/>
    <property type="match status" value="1"/>
</dbReference>
<dbReference type="AlphaFoldDB" id="A0A6A6XGG4"/>
<keyword evidence="3" id="KW-0285">Flavoprotein</keyword>
<evidence type="ECO:0000313" key="9">
    <source>
        <dbReference type="Proteomes" id="UP000799757"/>
    </source>
</evidence>
<evidence type="ECO:0000256" key="3">
    <source>
        <dbReference type="ARBA" id="ARBA00022630"/>
    </source>
</evidence>
<evidence type="ECO:0000256" key="1">
    <source>
        <dbReference type="ARBA" id="ARBA00001974"/>
    </source>
</evidence>
<feature type="domain" description="FAD dependent oxidoreductase" evidence="7">
    <location>
        <begin position="4"/>
        <end position="367"/>
    </location>
</feature>
<dbReference type="PIRSF" id="PIRSF000189">
    <property type="entry name" value="D-aa_oxidase"/>
    <property type="match status" value="1"/>
</dbReference>
<keyword evidence="5" id="KW-0560">Oxidoreductase</keyword>
<dbReference type="GO" id="GO:0005737">
    <property type="term" value="C:cytoplasm"/>
    <property type="evidence" value="ECO:0007669"/>
    <property type="project" value="TreeGrafter"/>
</dbReference>
<comment type="cofactor">
    <cofactor evidence="1 6">
        <name>FAD</name>
        <dbReference type="ChEBI" id="CHEBI:57692"/>
    </cofactor>
</comment>